<reference evidence="2 3" key="1">
    <citation type="submission" date="2017-04" db="EMBL/GenBank/DDBJ databases">
        <title>Novel microbial lineages endemic to geothermal iron-oxide mats fill important gaps in the evolutionary history of Archaea.</title>
        <authorList>
            <person name="Jay Z.J."/>
            <person name="Beam J.P."/>
            <person name="Dlakic M."/>
            <person name="Rusch D.B."/>
            <person name="Kozubal M.A."/>
            <person name="Inskeep W.P."/>
        </authorList>
    </citation>
    <scope>NUCLEOTIDE SEQUENCE [LARGE SCALE GENOMIC DNA]</scope>
    <source>
        <strain evidence="2">OSP_D</strain>
    </source>
</reference>
<evidence type="ECO:0000256" key="1">
    <source>
        <dbReference type="SAM" id="Phobius"/>
    </source>
</evidence>
<dbReference type="Proteomes" id="UP000240322">
    <property type="component" value="Unassembled WGS sequence"/>
</dbReference>
<organism evidence="2 3">
    <name type="scientific">Candidatus Marsarchaeota G2 archaeon OSP_D</name>
    <dbReference type="NCBI Taxonomy" id="1978157"/>
    <lineage>
        <taxon>Archaea</taxon>
        <taxon>Candidatus Marsarchaeota</taxon>
        <taxon>Candidatus Marsarchaeota group 2</taxon>
    </lineage>
</organism>
<evidence type="ECO:0000313" key="2">
    <source>
        <dbReference type="EMBL" id="PSN89408.1"/>
    </source>
</evidence>
<dbReference type="AlphaFoldDB" id="A0A2R6ASS5"/>
<gene>
    <name evidence="2" type="ORF">B9Q03_08490</name>
</gene>
<feature type="transmembrane region" description="Helical" evidence="1">
    <location>
        <begin position="7"/>
        <end position="40"/>
    </location>
</feature>
<name>A0A2R6ASS5_9ARCH</name>
<keyword evidence="1" id="KW-0812">Transmembrane</keyword>
<proteinExistence type="predicted"/>
<dbReference type="EMBL" id="NEXE01000096">
    <property type="protein sequence ID" value="PSN89408.1"/>
    <property type="molecule type" value="Genomic_DNA"/>
</dbReference>
<feature type="transmembrane region" description="Helical" evidence="1">
    <location>
        <begin position="75"/>
        <end position="97"/>
    </location>
</feature>
<feature type="transmembrane region" description="Helical" evidence="1">
    <location>
        <begin position="46"/>
        <end position="68"/>
    </location>
</feature>
<keyword evidence="1" id="KW-0472">Membrane</keyword>
<evidence type="ECO:0000313" key="3">
    <source>
        <dbReference type="Proteomes" id="UP000240322"/>
    </source>
</evidence>
<sequence>MEAKLSIIVSFILGLALGYLLLLSGIWYLVILGGAIVGLLISGRWLHQFLTLFVAGVASTLIYTYPLFRDGLPKLMYVVGVIAGINGNILLLLMMVISGAMSGAGGLIGSSIREAVRGRGRTTHIVGGHEPEAHT</sequence>
<keyword evidence="1" id="KW-1133">Transmembrane helix</keyword>
<protein>
    <submittedName>
        <fullName evidence="2">Uncharacterized protein</fullName>
    </submittedName>
</protein>
<comment type="caution">
    <text evidence="2">The sequence shown here is derived from an EMBL/GenBank/DDBJ whole genome shotgun (WGS) entry which is preliminary data.</text>
</comment>
<accession>A0A2R6ASS5</accession>